<dbReference type="EMBL" id="CAXAMN010019868">
    <property type="protein sequence ID" value="CAK9055081.1"/>
    <property type="molecule type" value="Genomic_DNA"/>
</dbReference>
<feature type="region of interest" description="Disordered" evidence="1">
    <location>
        <begin position="249"/>
        <end position="273"/>
    </location>
</feature>
<name>A0ABP0MUC0_9DINO</name>
<feature type="compositionally biased region" description="Basic residues" evidence="1">
    <location>
        <begin position="257"/>
        <end position="273"/>
    </location>
</feature>
<evidence type="ECO:0000256" key="2">
    <source>
        <dbReference type="SAM" id="SignalP"/>
    </source>
</evidence>
<dbReference type="Proteomes" id="UP001642484">
    <property type="component" value="Unassembled WGS sequence"/>
</dbReference>
<comment type="caution">
    <text evidence="3">The sequence shown here is derived from an EMBL/GenBank/DDBJ whole genome shotgun (WGS) entry which is preliminary data.</text>
</comment>
<keyword evidence="4" id="KW-1185">Reference proteome</keyword>
<evidence type="ECO:0000256" key="1">
    <source>
        <dbReference type="SAM" id="MobiDB-lite"/>
    </source>
</evidence>
<sequence>MRIWRVVALLIVGGFSARVKDPGKDPSDWRAVKIVVNSNRKYQLPLKMLLDSMRAIKFQNLTDVIIVIGGADVDRIYTDHDMTYIETPYMNYDLTGLAILGRYKDHPSVQANSYLYLLDTTTVGAGFLEKFKALSSMGYKEYRSVRRPASNICAFGRGLLEALPANFEPKLEKVEGLRFEYGFEPKGIKQFEDVADQVTVLRDRIEEGDPVDIYKTGYPRHVFWYPDFGVYKYILIGGYGDMDGHVTPMIPPPTVKNPRKHHKKRHRKHHLDD</sequence>
<gene>
    <name evidence="3" type="ORF">CCMP2556_LOCUS27449</name>
</gene>
<organism evidence="3 4">
    <name type="scientific">Durusdinium trenchii</name>
    <dbReference type="NCBI Taxonomy" id="1381693"/>
    <lineage>
        <taxon>Eukaryota</taxon>
        <taxon>Sar</taxon>
        <taxon>Alveolata</taxon>
        <taxon>Dinophyceae</taxon>
        <taxon>Suessiales</taxon>
        <taxon>Symbiodiniaceae</taxon>
        <taxon>Durusdinium</taxon>
    </lineage>
</organism>
<reference evidence="3 4" key="1">
    <citation type="submission" date="2024-02" db="EMBL/GenBank/DDBJ databases">
        <authorList>
            <person name="Chen Y."/>
            <person name="Shah S."/>
            <person name="Dougan E. K."/>
            <person name="Thang M."/>
            <person name="Chan C."/>
        </authorList>
    </citation>
    <scope>NUCLEOTIDE SEQUENCE [LARGE SCALE GENOMIC DNA]</scope>
</reference>
<protein>
    <submittedName>
        <fullName evidence="3">Uncharacterized protein</fullName>
    </submittedName>
</protein>
<evidence type="ECO:0000313" key="4">
    <source>
        <dbReference type="Proteomes" id="UP001642484"/>
    </source>
</evidence>
<feature type="signal peptide" evidence="2">
    <location>
        <begin position="1"/>
        <end position="17"/>
    </location>
</feature>
<feature type="chain" id="PRO_5045194662" evidence="2">
    <location>
        <begin position="18"/>
        <end position="273"/>
    </location>
</feature>
<proteinExistence type="predicted"/>
<accession>A0ABP0MUC0</accession>
<evidence type="ECO:0000313" key="3">
    <source>
        <dbReference type="EMBL" id="CAK9055081.1"/>
    </source>
</evidence>
<keyword evidence="2" id="KW-0732">Signal</keyword>